<gene>
    <name evidence="3" type="ORF">FOB60_000342</name>
</gene>
<name>A0A8X7NQ83_CANPA</name>
<keyword evidence="2" id="KW-0812">Transmembrane</keyword>
<feature type="compositionally biased region" description="Low complexity" evidence="1">
    <location>
        <begin position="313"/>
        <end position="326"/>
    </location>
</feature>
<feature type="transmembrane region" description="Helical" evidence="2">
    <location>
        <begin position="554"/>
        <end position="571"/>
    </location>
</feature>
<keyword evidence="2" id="KW-0472">Membrane</keyword>
<feature type="region of interest" description="Disordered" evidence="1">
    <location>
        <begin position="312"/>
        <end position="332"/>
    </location>
</feature>
<feature type="compositionally biased region" description="Acidic residues" evidence="1">
    <location>
        <begin position="240"/>
        <end position="252"/>
    </location>
</feature>
<feature type="region of interest" description="Disordered" evidence="1">
    <location>
        <begin position="235"/>
        <end position="278"/>
    </location>
</feature>
<sequence>MMNVTSNGYYTTQYLNQQQRQQRQRFQYAHKDNYQTPRTPHENLQGFETDDRAPIMRNVRPKRDPPTSSHSNDSPKASSANPSKPIIEAEVAPEDQLGSEPTPAELKKIHDNNILVTPIERTKLLQENQKRKLPSRENKNNDYYLKQKQRYDEAEEVKPKLYTHKTFREVFINKEEPQHKYNPIDTVFEQSDDVAGTKGTNAKLATFLKSIKVVKSDYNDYNYYDHRRRKSGRDVFVNEVSDDDDDDDDAEEAASLQEASQVGDRGSTPKRRSKKKKTLKTIWKNKVNRAKKELGRDFDSHISGNREQDVLAEISSSSSENIPESNQKGNDTVAKTGNEFAITSMVSSSFSYLWSWYDFYHNKSPSDQSVPGQSRDKAMVPATTLFSTHINDNVGTQSPHKSKGQKRARFANGSRQLFTNWNQPAKHMFQSDTTARRNTHRVIYPKKSDTSSLISSSPSEFIVEYDSSDEDSITQELYYNPQTKQLEAQPPTSFQSMITTSKSSSSNSSTSDFTNDSISPLNTVSNLLDLIKQIHIMQLIYTPIDFIGGYFPQLQTLIIVLELILFVWILYEVSRLVDALCMMVRAFCSPMIAVGRFMNKIM</sequence>
<organism evidence="3 4">
    <name type="scientific">Candida parapsilosis</name>
    <name type="common">Yeast</name>
    <dbReference type="NCBI Taxonomy" id="5480"/>
    <lineage>
        <taxon>Eukaryota</taxon>
        <taxon>Fungi</taxon>
        <taxon>Dikarya</taxon>
        <taxon>Ascomycota</taxon>
        <taxon>Saccharomycotina</taxon>
        <taxon>Pichiomycetes</taxon>
        <taxon>Debaryomycetaceae</taxon>
        <taxon>Candida/Lodderomyces clade</taxon>
        <taxon>Candida</taxon>
    </lineage>
</organism>
<dbReference type="Proteomes" id="UP000590412">
    <property type="component" value="Unassembled WGS sequence"/>
</dbReference>
<comment type="caution">
    <text evidence="3">The sequence shown here is derived from an EMBL/GenBank/DDBJ whole genome shotgun (WGS) entry which is preliminary data.</text>
</comment>
<proteinExistence type="predicted"/>
<dbReference type="OrthoDB" id="4084092at2759"/>
<reference evidence="3" key="1">
    <citation type="submission" date="2020-03" db="EMBL/GenBank/DDBJ databases">
        <title>FDA dAtabase for Regulatory Grade micrObial Sequences (FDA-ARGOS): Supporting development and validation of Infectious Disease Dx tests.</title>
        <authorList>
            <person name="Campos J."/>
            <person name="Goldberg B."/>
            <person name="Tallon L."/>
            <person name="Sadzewicz L."/>
            <person name="Vavikolanu K."/>
            <person name="Mehta A."/>
            <person name="Aluvathingal J."/>
            <person name="Nadendla S."/>
            <person name="Nandy P."/>
            <person name="Geyer C."/>
            <person name="Yan Y."/>
            <person name="Sichtig H."/>
        </authorList>
    </citation>
    <scope>NUCLEOTIDE SEQUENCE [LARGE SCALE GENOMIC DNA]</scope>
    <source>
        <strain evidence="3">FDAARGOS_652</strain>
    </source>
</reference>
<evidence type="ECO:0000313" key="3">
    <source>
        <dbReference type="EMBL" id="KAF6058760.1"/>
    </source>
</evidence>
<evidence type="ECO:0000256" key="2">
    <source>
        <dbReference type="SAM" id="Phobius"/>
    </source>
</evidence>
<protein>
    <submittedName>
        <fullName evidence="3">Uncharacterized protein</fullName>
    </submittedName>
</protein>
<feature type="compositionally biased region" description="Low complexity" evidence="1">
    <location>
        <begin position="493"/>
        <end position="514"/>
    </location>
</feature>
<dbReference type="EMBL" id="JABWAB010000001">
    <property type="protein sequence ID" value="KAF6058760.1"/>
    <property type="molecule type" value="Genomic_DNA"/>
</dbReference>
<accession>A0A8X7NQ83</accession>
<keyword evidence="2" id="KW-1133">Transmembrane helix</keyword>
<feature type="compositionally biased region" description="Low complexity" evidence="1">
    <location>
        <begin position="71"/>
        <end position="84"/>
    </location>
</feature>
<dbReference type="AlphaFoldDB" id="A0A8X7NQ83"/>
<feature type="compositionally biased region" description="Basic residues" evidence="1">
    <location>
        <begin position="268"/>
        <end position="278"/>
    </location>
</feature>
<evidence type="ECO:0000256" key="1">
    <source>
        <dbReference type="SAM" id="MobiDB-lite"/>
    </source>
</evidence>
<evidence type="ECO:0000313" key="4">
    <source>
        <dbReference type="Proteomes" id="UP000590412"/>
    </source>
</evidence>
<feature type="region of interest" description="Disordered" evidence="1">
    <location>
        <begin position="32"/>
        <end position="85"/>
    </location>
</feature>
<feature type="region of interest" description="Disordered" evidence="1">
    <location>
        <begin position="488"/>
        <end position="514"/>
    </location>
</feature>